<name>A0A3L9Y868_9RHOB</name>
<reference evidence="2 3" key="1">
    <citation type="submission" date="2018-10" db="EMBL/GenBank/DDBJ databases">
        <authorList>
            <person name="Jung H.S."/>
            <person name="Jeon C.O."/>
        </authorList>
    </citation>
    <scope>NUCLEOTIDE SEQUENCE [LARGE SCALE GENOMIC DNA]</scope>
    <source>
        <strain evidence="2 3">MA-7-27</strain>
    </source>
</reference>
<comment type="caution">
    <text evidence="2">The sequence shown here is derived from an EMBL/GenBank/DDBJ whole genome shotgun (WGS) entry which is preliminary data.</text>
</comment>
<feature type="region of interest" description="Disordered" evidence="1">
    <location>
        <begin position="592"/>
        <end position="613"/>
    </location>
</feature>
<organism evidence="2 3">
    <name type="scientific">Rhodophyticola porphyridii</name>
    <dbReference type="NCBI Taxonomy" id="1852017"/>
    <lineage>
        <taxon>Bacteria</taxon>
        <taxon>Pseudomonadati</taxon>
        <taxon>Pseudomonadota</taxon>
        <taxon>Alphaproteobacteria</taxon>
        <taxon>Rhodobacterales</taxon>
        <taxon>Roseobacteraceae</taxon>
        <taxon>Rhodophyticola</taxon>
    </lineage>
</organism>
<evidence type="ECO:0000313" key="2">
    <source>
        <dbReference type="EMBL" id="RMA43297.1"/>
    </source>
</evidence>
<gene>
    <name evidence="2" type="ORF">D9R08_06710</name>
</gene>
<dbReference type="EMBL" id="RCNT01000002">
    <property type="protein sequence ID" value="RMA43297.1"/>
    <property type="molecule type" value="Genomic_DNA"/>
</dbReference>
<dbReference type="AlphaFoldDB" id="A0A3L9Y868"/>
<feature type="compositionally biased region" description="Basic residues" evidence="1">
    <location>
        <begin position="596"/>
        <end position="613"/>
    </location>
</feature>
<keyword evidence="3" id="KW-1185">Reference proteome</keyword>
<sequence>MQCPPIRQLAIISDDAELAARLSCIFNRPGYYLPILDGPRMTRPDGRSEAVRRNNAIAKAGVRRIALADLSAEQRAAMADLLPSRSILTATAQDLARVLQKNLPPAVLKWGRSHIGVGLLTALRNDQVIEFSDGAGTKTYELNGRSHLVVCEAGEPLSEVIAANYAFALDADLLTIPEVDKGVAEALTEELYSLYDLQGQSASDSLAKLTTRVRELCPGVVPPEGGSMTFFTSHIPYGLGFPEIPSTHLEIYPDLGVSVLNGLAAGNANTTGVRSAVLVDPGQTQAPEVEVVAQSLAKRRVFVRAYPWKTANVRDITNTVELFPYDFLLFATHCGDADGYRFTYKFEDASGRKRRLVVDTAIGIGQTDDPDILSVMQFERFHELDGVSWSDPKKSEKIDVGTAIKDFVELHRAKELEPVERELIPRVLGSAALKMADHNYIAMPRELAIHGSPVIFNNACASWHQLAGRFMFAGARAYVGTLFPVTGAEAAQVAEYFVEHDEDMPLAEALWRAQSQTYGQPQARRPYVIAGVYPQCLRVLLDDVPSYIQSQLESALKGWEEHNSQDESESKSVEEIKRYYKAEIEWFEKKWASGKAKNRSKPRRKRKKRLFRP</sequence>
<evidence type="ECO:0000256" key="1">
    <source>
        <dbReference type="SAM" id="MobiDB-lite"/>
    </source>
</evidence>
<proteinExistence type="predicted"/>
<evidence type="ECO:0000313" key="3">
    <source>
        <dbReference type="Proteomes" id="UP000281343"/>
    </source>
</evidence>
<accession>A0A3L9Y868</accession>
<protein>
    <submittedName>
        <fullName evidence="2">Uncharacterized protein</fullName>
    </submittedName>
</protein>
<dbReference type="Proteomes" id="UP000281343">
    <property type="component" value="Unassembled WGS sequence"/>
</dbReference>